<keyword evidence="3" id="KW-1185">Reference proteome</keyword>
<dbReference type="AlphaFoldDB" id="A0A4U0TYM3"/>
<evidence type="ECO:0000256" key="1">
    <source>
        <dbReference type="SAM" id="MobiDB-lite"/>
    </source>
</evidence>
<name>A0A4U0TYM3_9PEZI</name>
<reference evidence="2 3" key="1">
    <citation type="submission" date="2017-03" db="EMBL/GenBank/DDBJ databases">
        <title>Genomes of endolithic fungi from Antarctica.</title>
        <authorList>
            <person name="Coleine C."/>
            <person name="Masonjones S."/>
            <person name="Stajich J.E."/>
        </authorList>
    </citation>
    <scope>NUCLEOTIDE SEQUENCE [LARGE SCALE GENOMIC DNA]</scope>
    <source>
        <strain evidence="2 3">CCFEE 6315</strain>
    </source>
</reference>
<feature type="region of interest" description="Disordered" evidence="1">
    <location>
        <begin position="631"/>
        <end position="681"/>
    </location>
</feature>
<protein>
    <submittedName>
        <fullName evidence="2">Uncharacterized protein</fullName>
    </submittedName>
</protein>
<accession>A0A4U0TYM3</accession>
<proteinExistence type="predicted"/>
<evidence type="ECO:0000313" key="3">
    <source>
        <dbReference type="Proteomes" id="UP000308549"/>
    </source>
</evidence>
<dbReference type="OrthoDB" id="4152607at2759"/>
<comment type="caution">
    <text evidence="2">The sequence shown here is derived from an EMBL/GenBank/DDBJ whole genome shotgun (WGS) entry which is preliminary data.</text>
</comment>
<dbReference type="EMBL" id="NAJL01000022">
    <property type="protein sequence ID" value="TKA27578.1"/>
    <property type="molecule type" value="Genomic_DNA"/>
</dbReference>
<feature type="region of interest" description="Disordered" evidence="1">
    <location>
        <begin position="80"/>
        <end position="123"/>
    </location>
</feature>
<feature type="compositionally biased region" description="Polar residues" evidence="1">
    <location>
        <begin position="672"/>
        <end position="681"/>
    </location>
</feature>
<organism evidence="2 3">
    <name type="scientific">Salinomyces thailandicus</name>
    <dbReference type="NCBI Taxonomy" id="706561"/>
    <lineage>
        <taxon>Eukaryota</taxon>
        <taxon>Fungi</taxon>
        <taxon>Dikarya</taxon>
        <taxon>Ascomycota</taxon>
        <taxon>Pezizomycotina</taxon>
        <taxon>Dothideomycetes</taxon>
        <taxon>Dothideomycetidae</taxon>
        <taxon>Mycosphaerellales</taxon>
        <taxon>Teratosphaeriaceae</taxon>
        <taxon>Salinomyces</taxon>
    </lineage>
</organism>
<gene>
    <name evidence="2" type="ORF">B0A50_04410</name>
</gene>
<evidence type="ECO:0000313" key="2">
    <source>
        <dbReference type="EMBL" id="TKA27578.1"/>
    </source>
</evidence>
<sequence length="681" mass="76945">MPESSSLGTDNNTTWLRNILSELGLKYTISRRSPSALRRLLDEAKAAGQPWLDIGSKGYSFAHVEDLLAKAREVENLHHSAAVPAPSSPPNTRKRYASGLDSRVEEVTPSKRRRKGGPKDGEDDLLVFLAKDRSSSDIDALLTHYQKECLQAQDYGESEIPAFEKLRDDASYGFGLATYKAAIAKSTLILTGQREKHHADRQLEIRDPGVPSTLLVNERVAREAEGNRNLKGASVEDDAQEVRREWKMPTGDYRPEPLKQELVEALKASLRTPPRYLYRASSMEGVKRTNGYDTKTVHVPAAHMNLDEKCHENLYEIPKGLCELIEMLGCRFLWLDRRRDETLSWTSSLLFALVHATGRRAKGQRDVFIHVIDTTKVTTLDGRSVEFHFAPDLLRILKIQCWKGWEDYHLRGLRQPWYTHEWVTHHVVKSPKRHSYEAEVDTLLDCGLFDYARSLKTDEAEHMRSLYHRCCYSRSIEYSIHGPATSMTIEDLDAAKRLATCFLPKDTPSGTQPPMTIFIDFLALKQRFKGEASFTDWIQQHYTNQDLEDAAFANRIRIPNNTPELAQALDLARDACVALGVPPIPGTRVWMADADFDWYCKWLPSTSKEIKIADRGKKNMKRKREITTSGVKNGVAANSLRNDRERVGDNSKQGLEQDAADHDGGLDAVTGAVQNMGTVTE</sequence>
<dbReference type="Proteomes" id="UP000308549">
    <property type="component" value="Unassembled WGS sequence"/>
</dbReference>